<dbReference type="FunCoup" id="O27878">
    <property type="interactions" value="66"/>
</dbReference>
<dbReference type="PANTHER" id="PTHR32479">
    <property type="entry name" value="GLYCOLATE OXIDASE IRON-SULFUR SUBUNIT"/>
    <property type="match status" value="1"/>
</dbReference>
<dbReference type="InterPro" id="IPR036010">
    <property type="entry name" value="2Fe-2S_ferredoxin-like_sf"/>
</dbReference>
<dbReference type="Pfam" id="PF13183">
    <property type="entry name" value="Fer4_8"/>
    <property type="match status" value="1"/>
</dbReference>
<dbReference type="GO" id="GO:0009055">
    <property type="term" value="F:electron transfer activity"/>
    <property type="evidence" value="ECO:0007669"/>
    <property type="project" value="InterPro"/>
</dbReference>
<dbReference type="PROSITE" id="PS51379">
    <property type="entry name" value="4FE4S_FER_2"/>
    <property type="match status" value="1"/>
</dbReference>
<feature type="domain" description="4Fe-4S ferredoxin-type" evidence="8">
    <location>
        <begin position="182"/>
        <end position="213"/>
    </location>
</feature>
<dbReference type="CDD" id="cd00207">
    <property type="entry name" value="fer2"/>
    <property type="match status" value="1"/>
</dbReference>
<sequence length="492" mass="54781">MEMEMINIRVLRFEPGVDEKPHLESYEIPSKEKMKVLDALQLINKIHGANIAFRSSCRAGQCGSCAVKMNGEVVLACRAEVEDGAIIEPIDLPVIKDLMVDRGEIEEKVKSMQLYLQASSEGIQRIRPEDYLDSKKLRGCIECFSCISSCPVIKESSEYAGPYFMRYLSKFAFDPRDTGDRAQEGVDKGLYCCTTCGKCAEVCPKELNVPGDAIEKLRAMACREGSGPLDAHRRIKKLISETGRSVDRIKDGFIESVGKNPGSRIGFFTGCLVDYRMPEVGMALLRVLREHGFDVDVPEGQVCCGSPMIRTGQVDIVEDLVEKNRKALRDYDTIITVCAGCGATLKKDYPRYGVKLNVLDISEFLADRIDTIKMKPVNMRVTYHDPCHLKRGQGVEFEPRKILRKIPGLEFVEMEKPDQCCGSGGGVKSGKPEVAEALGRKKADMIRELDVDAVVTICPFCQLHIRDSLDLAGLENVRVMNILELLDLAYSD</sequence>
<keyword evidence="2" id="KW-0001">2Fe-2S</keyword>
<dbReference type="Pfam" id="PF02754">
    <property type="entry name" value="CCG"/>
    <property type="match status" value="2"/>
</dbReference>
<dbReference type="STRING" id="187420.MTH_1850"/>
<accession>O27878</accession>
<dbReference type="NCBIfam" id="NF004898">
    <property type="entry name" value="PRK06259.1"/>
    <property type="match status" value="1"/>
</dbReference>
<dbReference type="Pfam" id="PF13085">
    <property type="entry name" value="Fer2_3"/>
    <property type="match status" value="1"/>
</dbReference>
<reference evidence="9 10" key="1">
    <citation type="journal article" date="1997" name="J. Bacteriol.">
        <title>Complete genome sequence of Methanobacterium thermoautotrophicum deltaH: functional analysis and comparative genomics.</title>
        <authorList>
            <person name="Smith D.R."/>
            <person name="Doucette-Stamm L.A."/>
            <person name="Deloughery C."/>
            <person name="Lee H.-M."/>
            <person name="Dubois J."/>
            <person name="Aldredge T."/>
            <person name="Bashirzadeh R."/>
            <person name="Blakely D."/>
            <person name="Cook R."/>
            <person name="Gilbert K."/>
            <person name="Harrison D."/>
            <person name="Hoang L."/>
            <person name="Keagle P."/>
            <person name="Lumm W."/>
            <person name="Pothier B."/>
            <person name="Qiu D."/>
            <person name="Spadafora R."/>
            <person name="Vicare R."/>
            <person name="Wang Y."/>
            <person name="Wierzbowski J."/>
            <person name="Gibson R."/>
            <person name="Jiwani N."/>
            <person name="Caruso A."/>
            <person name="Bush D."/>
            <person name="Safer H."/>
            <person name="Patwell D."/>
            <person name="Prabhakar S."/>
            <person name="McDougall S."/>
            <person name="Shimer G."/>
            <person name="Goyal A."/>
            <person name="Pietrovski S."/>
            <person name="Church G.M."/>
            <person name="Daniels C.J."/>
            <person name="Mao J.-i."/>
            <person name="Rice P."/>
            <person name="Nolling J."/>
            <person name="Reeve J.N."/>
        </authorList>
    </citation>
    <scope>NUCLEOTIDE SEQUENCE [LARGE SCALE GENOMIC DNA]</scope>
    <source>
        <strain evidence="10">ATCC 29096 / DSM 1053 / JCM 10044 / NBRC 100330 / Delta H</strain>
    </source>
</reference>
<name>O27878_METTH</name>
<evidence type="ECO:0000256" key="2">
    <source>
        <dbReference type="ARBA" id="ARBA00022714"/>
    </source>
</evidence>
<dbReference type="GO" id="GO:0051539">
    <property type="term" value="F:4 iron, 4 sulfur cluster binding"/>
    <property type="evidence" value="ECO:0007669"/>
    <property type="project" value="UniProtKB-KW"/>
</dbReference>
<dbReference type="PROSITE" id="PS00198">
    <property type="entry name" value="4FE4S_FER_1"/>
    <property type="match status" value="1"/>
</dbReference>
<dbReference type="PROSITE" id="PS51085">
    <property type="entry name" value="2FE2S_FER_2"/>
    <property type="match status" value="1"/>
</dbReference>
<evidence type="ECO:0000256" key="1">
    <source>
        <dbReference type="ARBA" id="ARBA00022485"/>
    </source>
</evidence>
<feature type="domain" description="2Fe-2S ferredoxin-type" evidence="7">
    <location>
        <begin position="6"/>
        <end position="93"/>
    </location>
</feature>
<dbReference type="GO" id="GO:0051537">
    <property type="term" value="F:2 iron, 2 sulfur cluster binding"/>
    <property type="evidence" value="ECO:0007669"/>
    <property type="project" value="UniProtKB-KW"/>
</dbReference>
<gene>
    <name evidence="9" type="ordered locus">MTH_1850</name>
</gene>
<dbReference type="InterPro" id="IPR012675">
    <property type="entry name" value="Beta-grasp_dom_sf"/>
</dbReference>
<dbReference type="InParanoid" id="O27878"/>
<dbReference type="PaxDb" id="187420-MTH_1850"/>
<dbReference type="InterPro" id="IPR025192">
    <property type="entry name" value="Succ_DH/fum_Rdtase_N"/>
</dbReference>
<dbReference type="EMBL" id="AE000666">
    <property type="protein sequence ID" value="AAB86316.1"/>
    <property type="molecule type" value="Genomic_DNA"/>
</dbReference>
<organism evidence="9 10">
    <name type="scientific">Methanothermobacter thermautotrophicus (strain ATCC 29096 / DSM 1053 / JCM 10044 / NBRC 100330 / Delta H)</name>
    <name type="common">Methanobacterium thermoautotrophicum</name>
    <dbReference type="NCBI Taxonomy" id="187420"/>
    <lineage>
        <taxon>Archaea</taxon>
        <taxon>Methanobacteriati</taxon>
        <taxon>Methanobacteriota</taxon>
        <taxon>Methanomada group</taxon>
        <taxon>Methanobacteria</taxon>
        <taxon>Methanobacteriales</taxon>
        <taxon>Methanobacteriaceae</taxon>
        <taxon>Methanothermobacter</taxon>
    </lineage>
</organism>
<dbReference type="PIR" id="E69114">
    <property type="entry name" value="E69114"/>
</dbReference>
<dbReference type="NCBIfam" id="TIGR00384">
    <property type="entry name" value="dhsB"/>
    <property type="match status" value="1"/>
</dbReference>
<dbReference type="InterPro" id="IPR001041">
    <property type="entry name" value="2Fe-2S_ferredoxin-type"/>
</dbReference>
<keyword evidence="3" id="KW-0479">Metal-binding</keyword>
<protein>
    <submittedName>
        <fullName evidence="9">Fumarate reductase</fullName>
    </submittedName>
</protein>
<evidence type="ECO:0000313" key="10">
    <source>
        <dbReference type="Proteomes" id="UP000005223"/>
    </source>
</evidence>
<dbReference type="PROSITE" id="PS00197">
    <property type="entry name" value="2FE2S_FER_1"/>
    <property type="match status" value="1"/>
</dbReference>
<dbReference type="InterPro" id="IPR004489">
    <property type="entry name" value="Succ_DH/fum_Rdtase_Fe-S"/>
</dbReference>
<dbReference type="GO" id="GO:0016491">
    <property type="term" value="F:oxidoreductase activity"/>
    <property type="evidence" value="ECO:0007669"/>
    <property type="project" value="InterPro"/>
</dbReference>
<dbReference type="PANTHER" id="PTHR32479:SF17">
    <property type="entry name" value="GLYCOLATE OXIDASE IRON-SULFUR SUBUNIT"/>
    <property type="match status" value="1"/>
</dbReference>
<dbReference type="AlphaFoldDB" id="O27878"/>
<evidence type="ECO:0000259" key="8">
    <source>
        <dbReference type="PROSITE" id="PS51379"/>
    </source>
</evidence>
<dbReference type="SUPFAM" id="SSF46548">
    <property type="entry name" value="alpha-helical ferredoxin"/>
    <property type="match status" value="1"/>
</dbReference>
<dbReference type="InterPro" id="IPR017896">
    <property type="entry name" value="4Fe4S_Fe-S-bd"/>
</dbReference>
<keyword evidence="10" id="KW-1185">Reference proteome</keyword>
<dbReference type="EnsemblBacteria" id="AAB86316">
    <property type="protein sequence ID" value="AAB86316"/>
    <property type="gene ID" value="MTH_1850"/>
</dbReference>
<dbReference type="KEGG" id="mth:MTH_1850"/>
<evidence type="ECO:0000256" key="4">
    <source>
        <dbReference type="ARBA" id="ARBA00022737"/>
    </source>
</evidence>
<dbReference type="InterPro" id="IPR006058">
    <property type="entry name" value="2Fe2S_fd_BS"/>
</dbReference>
<dbReference type="GO" id="GO:0006099">
    <property type="term" value="P:tricarboxylic acid cycle"/>
    <property type="evidence" value="ECO:0007669"/>
    <property type="project" value="InterPro"/>
</dbReference>
<keyword evidence="5" id="KW-0408">Iron</keyword>
<evidence type="ECO:0000313" key="9">
    <source>
        <dbReference type="EMBL" id="AAB86316.1"/>
    </source>
</evidence>
<dbReference type="Proteomes" id="UP000005223">
    <property type="component" value="Chromosome"/>
</dbReference>
<dbReference type="InterPro" id="IPR009051">
    <property type="entry name" value="Helical_ferredxn"/>
</dbReference>
<keyword evidence="4" id="KW-0677">Repeat</keyword>
<evidence type="ECO:0000256" key="5">
    <source>
        <dbReference type="ARBA" id="ARBA00023004"/>
    </source>
</evidence>
<dbReference type="SUPFAM" id="SSF54292">
    <property type="entry name" value="2Fe-2S ferredoxin-like"/>
    <property type="match status" value="1"/>
</dbReference>
<dbReference type="InterPro" id="IPR017900">
    <property type="entry name" value="4Fe4S_Fe_S_CS"/>
</dbReference>
<dbReference type="Gene3D" id="3.10.20.30">
    <property type="match status" value="1"/>
</dbReference>
<keyword evidence="6" id="KW-0411">Iron-sulfur</keyword>
<dbReference type="PATRIC" id="fig|187420.15.peg.1804"/>
<dbReference type="GO" id="GO:0046872">
    <property type="term" value="F:metal ion binding"/>
    <property type="evidence" value="ECO:0007669"/>
    <property type="project" value="UniProtKB-KW"/>
</dbReference>
<keyword evidence="1" id="KW-0004">4Fe-4S</keyword>
<dbReference type="HOGENOM" id="CLU_023081_2_0_2"/>
<proteinExistence type="predicted"/>
<evidence type="ECO:0000259" key="7">
    <source>
        <dbReference type="PROSITE" id="PS51085"/>
    </source>
</evidence>
<evidence type="ECO:0000256" key="6">
    <source>
        <dbReference type="ARBA" id="ARBA00023014"/>
    </source>
</evidence>
<dbReference type="InterPro" id="IPR004017">
    <property type="entry name" value="Cys_rich_dom"/>
</dbReference>
<evidence type="ECO:0000256" key="3">
    <source>
        <dbReference type="ARBA" id="ARBA00022723"/>
    </source>
</evidence>
<dbReference type="Gene3D" id="1.10.1060.10">
    <property type="entry name" value="Alpha-helical ferredoxin"/>
    <property type="match status" value="1"/>
</dbReference>